<keyword evidence="6" id="KW-1185">Reference proteome</keyword>
<proteinExistence type="predicted"/>
<dbReference type="PANTHER" id="PTHR34216">
    <property type="match status" value="1"/>
</dbReference>
<dbReference type="PANTHER" id="PTHR34216:SF3">
    <property type="entry name" value="POLY-BETA-1,6-N-ACETYL-D-GLUCOSAMINE N-DEACETYLASE"/>
    <property type="match status" value="1"/>
</dbReference>
<dbReference type="InterPro" id="IPR051398">
    <property type="entry name" value="Polysacch_Deacetylase"/>
</dbReference>
<keyword evidence="2 3" id="KW-0732">Signal</keyword>
<comment type="subcellular location">
    <subcellularLocation>
        <location evidence="1">Secreted</location>
    </subcellularLocation>
</comment>
<dbReference type="PROSITE" id="PS51677">
    <property type="entry name" value="NODB"/>
    <property type="match status" value="1"/>
</dbReference>
<dbReference type="AlphaFoldDB" id="A0A5M6DE61"/>
<name>A0A5M6DE61_9BACT</name>
<dbReference type="RefSeq" id="WP_150088799.1">
    <property type="nucleotide sequence ID" value="NZ_VWSF01000008.1"/>
</dbReference>
<evidence type="ECO:0000313" key="5">
    <source>
        <dbReference type="EMBL" id="KAA5545798.1"/>
    </source>
</evidence>
<dbReference type="SUPFAM" id="SSF88713">
    <property type="entry name" value="Glycoside hydrolase/deacetylase"/>
    <property type="match status" value="1"/>
</dbReference>
<dbReference type="GO" id="GO:0005576">
    <property type="term" value="C:extracellular region"/>
    <property type="evidence" value="ECO:0007669"/>
    <property type="project" value="UniProtKB-SubCell"/>
</dbReference>
<feature type="signal peptide" evidence="3">
    <location>
        <begin position="1"/>
        <end position="25"/>
    </location>
</feature>
<dbReference type="Pfam" id="PF01522">
    <property type="entry name" value="Polysacc_deac_1"/>
    <property type="match status" value="2"/>
</dbReference>
<dbReference type="Gene3D" id="3.20.20.370">
    <property type="entry name" value="Glycoside hydrolase/deacetylase"/>
    <property type="match status" value="2"/>
</dbReference>
<dbReference type="PROSITE" id="PS51257">
    <property type="entry name" value="PROKAR_LIPOPROTEIN"/>
    <property type="match status" value="1"/>
</dbReference>
<feature type="chain" id="PRO_5024355264" evidence="3">
    <location>
        <begin position="26"/>
        <end position="440"/>
    </location>
</feature>
<protein>
    <submittedName>
        <fullName evidence="5">Polysaccharide deacetylase family protein</fullName>
    </submittedName>
</protein>
<evidence type="ECO:0000313" key="6">
    <source>
        <dbReference type="Proteomes" id="UP000323426"/>
    </source>
</evidence>
<dbReference type="GO" id="GO:0005975">
    <property type="term" value="P:carbohydrate metabolic process"/>
    <property type="evidence" value="ECO:0007669"/>
    <property type="project" value="InterPro"/>
</dbReference>
<gene>
    <name evidence="5" type="ORF">F0145_12780</name>
</gene>
<accession>A0A5M6DE61</accession>
<dbReference type="CDD" id="cd10918">
    <property type="entry name" value="CE4_NodB_like_5s_6s"/>
    <property type="match status" value="1"/>
</dbReference>
<evidence type="ECO:0000256" key="1">
    <source>
        <dbReference type="ARBA" id="ARBA00004613"/>
    </source>
</evidence>
<reference evidence="5 6" key="1">
    <citation type="submission" date="2019-09" db="EMBL/GenBank/DDBJ databases">
        <title>Genome sequence and assembly of Adhaeribacter sp.</title>
        <authorList>
            <person name="Chhetri G."/>
        </authorList>
    </citation>
    <scope>NUCLEOTIDE SEQUENCE [LARGE SCALE GENOMIC DNA]</scope>
    <source>
        <strain evidence="5 6">DK36</strain>
    </source>
</reference>
<dbReference type="GO" id="GO:0016810">
    <property type="term" value="F:hydrolase activity, acting on carbon-nitrogen (but not peptide) bonds"/>
    <property type="evidence" value="ECO:0007669"/>
    <property type="project" value="InterPro"/>
</dbReference>
<evidence type="ECO:0000256" key="3">
    <source>
        <dbReference type="SAM" id="SignalP"/>
    </source>
</evidence>
<feature type="domain" description="NodB homology" evidence="4">
    <location>
        <begin position="39"/>
        <end position="319"/>
    </location>
</feature>
<dbReference type="InterPro" id="IPR002509">
    <property type="entry name" value="NODB_dom"/>
</dbReference>
<dbReference type="InterPro" id="IPR011330">
    <property type="entry name" value="Glyco_hydro/deAcase_b/a-brl"/>
</dbReference>
<organism evidence="5 6">
    <name type="scientific">Adhaeribacter rhizoryzae</name>
    <dbReference type="NCBI Taxonomy" id="2607907"/>
    <lineage>
        <taxon>Bacteria</taxon>
        <taxon>Pseudomonadati</taxon>
        <taxon>Bacteroidota</taxon>
        <taxon>Cytophagia</taxon>
        <taxon>Cytophagales</taxon>
        <taxon>Hymenobacteraceae</taxon>
        <taxon>Adhaeribacter</taxon>
    </lineage>
</organism>
<comment type="caution">
    <text evidence="5">The sequence shown here is derived from an EMBL/GenBank/DDBJ whole genome shotgun (WGS) entry which is preliminary data.</text>
</comment>
<dbReference type="Proteomes" id="UP000323426">
    <property type="component" value="Unassembled WGS sequence"/>
</dbReference>
<dbReference type="EMBL" id="VWSF01000008">
    <property type="protein sequence ID" value="KAA5545798.1"/>
    <property type="molecule type" value="Genomic_DNA"/>
</dbReference>
<evidence type="ECO:0000259" key="4">
    <source>
        <dbReference type="PROSITE" id="PS51677"/>
    </source>
</evidence>
<evidence type="ECO:0000256" key="2">
    <source>
        <dbReference type="ARBA" id="ARBA00022729"/>
    </source>
</evidence>
<sequence length="440" mass="49631">MFKKIIFLSSVLGALVACNSPKKLANTTEITKWQYGRNAAVSLTYDDGSTNQFAKAMPIMDQLGLPATFFIITGQIPGSQYQGKFIGRPVKEIIQETATQPTNKENFFERASAVGFLGYQGTIDYHTQAGALIDAGKEAAAYKVIDEVYKKVRAGEFKPGYQSNNEVAEARGVTWDKIRSYAKQGHEFASHTVTHPRLAALDEANLLYELEKSKEDILKQLGPEYTFSAEGPYGTENERVMEYAYKIYPALRNRMPEPYLEEINRGSKVQPGTAKKEYVQWQRGATTKTPLPLMKSWIDTVAAHQNNWLVLVFHGVDNIGWEALSSSLLKEYFEYIKARENKIWVATFGDVSKYMRERMNAKVQVQEKADKVVVSLTHDLDKNLYNLPLTLKSYVSQDWKTVQVKQGEETQRVQPQQDATGTFVLYQAKPNAQSIELSGV</sequence>